<organism evidence="1 2">
    <name type="scientific">Halioxenophilus aromaticivorans</name>
    <dbReference type="NCBI Taxonomy" id="1306992"/>
    <lineage>
        <taxon>Bacteria</taxon>
        <taxon>Pseudomonadati</taxon>
        <taxon>Pseudomonadota</taxon>
        <taxon>Gammaproteobacteria</taxon>
        <taxon>Alteromonadales</taxon>
        <taxon>Alteromonadaceae</taxon>
        <taxon>Halioxenophilus</taxon>
    </lineage>
</organism>
<dbReference type="InterPro" id="IPR051135">
    <property type="entry name" value="Gal/GlcNAc/GalNAc_ST"/>
</dbReference>
<evidence type="ECO:0000313" key="2">
    <source>
        <dbReference type="Proteomes" id="UP001409585"/>
    </source>
</evidence>
<dbReference type="RefSeq" id="WP_345420280.1">
    <property type="nucleotide sequence ID" value="NZ_BAABLX010000009.1"/>
</dbReference>
<accession>A0AAV3U1C4</accession>
<dbReference type="Gene3D" id="3.40.50.300">
    <property type="entry name" value="P-loop containing nucleotide triphosphate hydrolases"/>
    <property type="match status" value="1"/>
</dbReference>
<dbReference type="EMBL" id="BAABLX010000009">
    <property type="protein sequence ID" value="GAA4939825.1"/>
    <property type="molecule type" value="Genomic_DNA"/>
</dbReference>
<dbReference type="InterPro" id="IPR027417">
    <property type="entry name" value="P-loop_NTPase"/>
</dbReference>
<comment type="caution">
    <text evidence="1">The sequence shown here is derived from an EMBL/GenBank/DDBJ whole genome shotgun (WGS) entry which is preliminary data.</text>
</comment>
<keyword evidence="2" id="KW-1185">Reference proteome</keyword>
<evidence type="ECO:0000313" key="1">
    <source>
        <dbReference type="EMBL" id="GAA4939825.1"/>
    </source>
</evidence>
<dbReference type="PANTHER" id="PTHR10704:SF44">
    <property type="entry name" value="LD35051P-RELATED"/>
    <property type="match status" value="1"/>
</dbReference>
<dbReference type="GO" id="GO:0006044">
    <property type="term" value="P:N-acetylglucosamine metabolic process"/>
    <property type="evidence" value="ECO:0007669"/>
    <property type="project" value="TreeGrafter"/>
</dbReference>
<proteinExistence type="predicted"/>
<dbReference type="SUPFAM" id="SSF52540">
    <property type="entry name" value="P-loop containing nucleoside triphosphate hydrolases"/>
    <property type="match status" value="1"/>
</dbReference>
<protein>
    <submittedName>
        <fullName evidence="1">Sulfotransferase</fullName>
    </submittedName>
</protein>
<gene>
    <name evidence="1" type="ORF">GCM10025791_17640</name>
</gene>
<dbReference type="GO" id="GO:0006790">
    <property type="term" value="P:sulfur compound metabolic process"/>
    <property type="evidence" value="ECO:0007669"/>
    <property type="project" value="TreeGrafter"/>
</dbReference>
<sequence>MSSPRGGSTLTSFVVGQHSKVANLGEVCFIPKLLSLDEHCTCGAQLNQCNEWGKVFEKLRQTTGVDMRKTPYGLHLDDAMKWPGGTGKVDHQRQTKSRVAIAKYRSAWDTLSLKLPSAIGGGWASLPSAKQGAKNTMALFDAAANHWDADMVVDASKLPRKAVHLYREFPEHVRILHLTRDGRGVSASRMGSMGFAKATERWQHYHQVTKELINKWIAPEHVFSMQYEAFTSNPEQRTKELCQWLGLSYEPKMLEFNTTDIFHSAGGNPTRFKLAEEGIRPTDDRWRSKLSEEEIRQFEATAGPLNRALGYN</sequence>
<dbReference type="PANTHER" id="PTHR10704">
    <property type="entry name" value="CARBOHYDRATE SULFOTRANSFERASE"/>
    <property type="match status" value="1"/>
</dbReference>
<reference evidence="2" key="1">
    <citation type="journal article" date="2019" name="Int. J. Syst. Evol. Microbiol.">
        <title>The Global Catalogue of Microorganisms (GCM) 10K type strain sequencing project: providing services to taxonomists for standard genome sequencing and annotation.</title>
        <authorList>
            <consortium name="The Broad Institute Genomics Platform"/>
            <consortium name="The Broad Institute Genome Sequencing Center for Infectious Disease"/>
            <person name="Wu L."/>
            <person name="Ma J."/>
        </authorList>
    </citation>
    <scope>NUCLEOTIDE SEQUENCE [LARGE SCALE GENOMIC DNA]</scope>
    <source>
        <strain evidence="2">JCM 19134</strain>
    </source>
</reference>
<dbReference type="GO" id="GO:0001517">
    <property type="term" value="F:N-acetylglucosamine 6-O-sulfotransferase activity"/>
    <property type="evidence" value="ECO:0007669"/>
    <property type="project" value="TreeGrafter"/>
</dbReference>
<dbReference type="AlphaFoldDB" id="A0AAV3U1C4"/>
<name>A0AAV3U1C4_9ALTE</name>
<dbReference type="Proteomes" id="UP001409585">
    <property type="component" value="Unassembled WGS sequence"/>
</dbReference>
<dbReference type="Pfam" id="PF13469">
    <property type="entry name" value="Sulfotransfer_3"/>
    <property type="match status" value="1"/>
</dbReference>